<evidence type="ECO:0000256" key="2">
    <source>
        <dbReference type="SAM" id="SignalP"/>
    </source>
</evidence>
<dbReference type="Pfam" id="PF13618">
    <property type="entry name" value="Gluconate_2-dh3"/>
    <property type="match status" value="1"/>
</dbReference>
<feature type="region of interest" description="Disordered" evidence="1">
    <location>
        <begin position="123"/>
        <end position="143"/>
    </location>
</feature>
<dbReference type="KEGG" id="mgin:FRZ54_20105"/>
<dbReference type="RefSeq" id="WP_147033603.1">
    <property type="nucleotide sequence ID" value="NZ_CP042436.1"/>
</dbReference>
<protein>
    <submittedName>
        <fullName evidence="3">Gluconate 2-dehydrogenase subunit 3 family protein</fullName>
    </submittedName>
</protein>
<evidence type="ECO:0000313" key="4">
    <source>
        <dbReference type="Proteomes" id="UP000321479"/>
    </source>
</evidence>
<dbReference type="AlphaFoldDB" id="A0A5B8V0N5"/>
<dbReference type="EMBL" id="CP042436">
    <property type="protein sequence ID" value="QEC64769.1"/>
    <property type="molecule type" value="Genomic_DNA"/>
</dbReference>
<dbReference type="InterPro" id="IPR027056">
    <property type="entry name" value="Gluconate_2DH_su3"/>
</dbReference>
<keyword evidence="4" id="KW-1185">Reference proteome</keyword>
<sequence>MDRRTAIRNLALVLSSAAILPACTKDNPTAHFKHFDVTGDQEALIADLAETIIPKTTTPGAKDLNLDKFVWLMLDDCTKKEDQQAFFKGMDKFNDLTKKMYSKSFADCSKTEKAAILATFEKKPGAKPTGRNPSGKKDDKPEKKDELQAFYGTVKGLTVFGYTQSQYFMTKEIVYELVPGRYNAHFPVKNNMKA</sequence>
<name>A0A5B8V0N5_9SPHI</name>
<feature type="signal peptide" evidence="2">
    <location>
        <begin position="1"/>
        <end position="24"/>
    </location>
</feature>
<accession>A0A5B8V0N5</accession>
<feature type="chain" id="PRO_5022958081" evidence="2">
    <location>
        <begin position="25"/>
        <end position="194"/>
    </location>
</feature>
<dbReference type="Proteomes" id="UP000321479">
    <property type="component" value="Chromosome"/>
</dbReference>
<proteinExistence type="predicted"/>
<gene>
    <name evidence="3" type="ORF">FRZ54_20105</name>
</gene>
<reference evidence="3 4" key="1">
    <citation type="journal article" date="2017" name="Curr. Microbiol.">
        <title>Mucilaginibacter ginsenosidivorans sp. nov., Isolated from Soil of Ginseng Field.</title>
        <authorList>
            <person name="Kim M.M."/>
            <person name="Siddiqi M.Z."/>
            <person name="Im W.T."/>
        </authorList>
    </citation>
    <scope>NUCLEOTIDE SEQUENCE [LARGE SCALE GENOMIC DNA]</scope>
    <source>
        <strain evidence="3 4">Gsoil 3017</strain>
    </source>
</reference>
<evidence type="ECO:0000256" key="1">
    <source>
        <dbReference type="SAM" id="MobiDB-lite"/>
    </source>
</evidence>
<organism evidence="3 4">
    <name type="scientific">Mucilaginibacter ginsenosidivorans</name>
    <dbReference type="NCBI Taxonomy" id="398053"/>
    <lineage>
        <taxon>Bacteria</taxon>
        <taxon>Pseudomonadati</taxon>
        <taxon>Bacteroidota</taxon>
        <taxon>Sphingobacteriia</taxon>
        <taxon>Sphingobacteriales</taxon>
        <taxon>Sphingobacteriaceae</taxon>
        <taxon>Mucilaginibacter</taxon>
    </lineage>
</organism>
<keyword evidence="2" id="KW-0732">Signal</keyword>
<evidence type="ECO:0000313" key="3">
    <source>
        <dbReference type="EMBL" id="QEC64769.1"/>
    </source>
</evidence>
<dbReference type="OrthoDB" id="6385145at2"/>